<evidence type="ECO:0000313" key="4">
    <source>
        <dbReference type="Proteomes" id="UP000297273"/>
    </source>
</evidence>
<keyword evidence="4" id="KW-1185">Reference proteome</keyword>
<dbReference type="RefSeq" id="WP_135646302.1">
    <property type="nucleotide sequence ID" value="NZ_RQER01000004.1"/>
</dbReference>
<comment type="caution">
    <text evidence="2">The sequence shown here is derived from an EMBL/GenBank/DDBJ whole genome shotgun (WGS) entry which is preliminary data.</text>
</comment>
<dbReference type="GO" id="GO:0008168">
    <property type="term" value="F:methyltransferase activity"/>
    <property type="evidence" value="ECO:0007669"/>
    <property type="project" value="UniProtKB-KW"/>
</dbReference>
<accession>A0A5F1ZTM1</accession>
<name>A0A5F1ZTM1_9LEPT</name>
<dbReference type="NCBIfam" id="TIGR01444">
    <property type="entry name" value="fkbM_fam"/>
    <property type="match status" value="1"/>
</dbReference>
<dbReference type="Gene3D" id="3.40.50.150">
    <property type="entry name" value="Vaccinia Virus protein VP39"/>
    <property type="match status" value="1"/>
</dbReference>
<dbReference type="EMBL" id="RQER01000004">
    <property type="protein sequence ID" value="TGK02610.1"/>
    <property type="molecule type" value="Genomic_DNA"/>
</dbReference>
<dbReference type="OrthoDB" id="308810at2"/>
<keyword evidence="2" id="KW-0489">Methyltransferase</keyword>
<dbReference type="EMBL" id="RQGC01000008">
    <property type="protein sequence ID" value="TGL40188.1"/>
    <property type="molecule type" value="Genomic_DNA"/>
</dbReference>
<evidence type="ECO:0000313" key="3">
    <source>
        <dbReference type="EMBL" id="TGL40188.1"/>
    </source>
</evidence>
<dbReference type="InterPro" id="IPR052514">
    <property type="entry name" value="SAM-dependent_MTase"/>
</dbReference>
<dbReference type="InterPro" id="IPR006342">
    <property type="entry name" value="FkbM_mtfrase"/>
</dbReference>
<dbReference type="Proteomes" id="UP000297273">
    <property type="component" value="Unassembled WGS sequence"/>
</dbReference>
<feature type="domain" description="Methyltransferase FkbM" evidence="1">
    <location>
        <begin position="72"/>
        <end position="225"/>
    </location>
</feature>
<dbReference type="PANTHER" id="PTHR34203">
    <property type="entry name" value="METHYLTRANSFERASE, FKBM FAMILY PROTEIN"/>
    <property type="match status" value="1"/>
</dbReference>
<reference evidence="4 5" key="2">
    <citation type="journal article" date="2019" name="PLoS Negl. Trop. Dis.">
        <title>Revisiting the worldwide diversity of Leptospira species in the environment.</title>
        <authorList>
            <person name="Vincent A.T."/>
            <person name="Schiettekatte O."/>
            <person name="Bourhy P."/>
            <person name="Veyrier F.J."/>
            <person name="Picardeau M."/>
        </authorList>
    </citation>
    <scope>NUCLEOTIDE SEQUENCE [LARGE SCALE GENOMIC DNA]</scope>
    <source>
        <strain evidence="4">201702690</strain>
        <strain evidence="2 5">SSW18</strain>
    </source>
</reference>
<protein>
    <submittedName>
        <fullName evidence="2">FkbM family methyltransferase</fullName>
    </submittedName>
</protein>
<dbReference type="AlphaFoldDB" id="A0A5F1ZTM1"/>
<gene>
    <name evidence="2" type="ORF">EHO57_04570</name>
    <name evidence="3" type="ORF">EHQ53_13540</name>
</gene>
<evidence type="ECO:0000313" key="2">
    <source>
        <dbReference type="EMBL" id="TGK02610.1"/>
    </source>
</evidence>
<sequence length="255" mass="29432">MENNSYPSNETPPFEQLNLLQKFIRLFEPLENIIPSSYRMPFRYYAQYFFKALEPEIFILSDLIPKNGIAIDIGANRGIYAYALSKLASKVECFEPIPKCVKYLQDYGSNKITVHNVALSDQSGSMKLYIPILKGRTTLTRASLNKPNGPYVDLEVEIKTLDSFNFPKVDFIKIDVEGLESNVIKGASKTISQYRPKLLIEIDHHRNSAESFGWIFSFFEKLKYKPYLLRNGKLEECKDPKQEALLQYNFIFLPT</sequence>
<reference evidence="3" key="1">
    <citation type="submission" date="2018-10" db="EMBL/GenBank/DDBJ databases">
        <authorList>
            <person name="Vincent A.T."/>
            <person name="Schiettekatte O."/>
            <person name="Bourhy P."/>
            <person name="Veyrier F.J."/>
            <person name="Picardeau M."/>
        </authorList>
    </citation>
    <scope>NUCLEOTIDE SEQUENCE</scope>
    <source>
        <strain evidence="3">201702690</strain>
    </source>
</reference>
<dbReference type="Proteomes" id="UP000297946">
    <property type="component" value="Unassembled WGS sequence"/>
</dbReference>
<dbReference type="GO" id="GO:0032259">
    <property type="term" value="P:methylation"/>
    <property type="evidence" value="ECO:0007669"/>
    <property type="project" value="UniProtKB-KW"/>
</dbReference>
<dbReference type="InterPro" id="IPR029063">
    <property type="entry name" value="SAM-dependent_MTases_sf"/>
</dbReference>
<dbReference type="Pfam" id="PF05050">
    <property type="entry name" value="Methyltransf_21"/>
    <property type="match status" value="1"/>
</dbReference>
<organism evidence="2 5">
    <name type="scientific">Leptospira langatensis</name>
    <dbReference type="NCBI Taxonomy" id="2484983"/>
    <lineage>
        <taxon>Bacteria</taxon>
        <taxon>Pseudomonadati</taxon>
        <taxon>Spirochaetota</taxon>
        <taxon>Spirochaetia</taxon>
        <taxon>Leptospirales</taxon>
        <taxon>Leptospiraceae</taxon>
        <taxon>Leptospira</taxon>
    </lineage>
</organism>
<evidence type="ECO:0000259" key="1">
    <source>
        <dbReference type="Pfam" id="PF05050"/>
    </source>
</evidence>
<dbReference type="PANTHER" id="PTHR34203:SF15">
    <property type="entry name" value="SLL1173 PROTEIN"/>
    <property type="match status" value="1"/>
</dbReference>
<proteinExistence type="predicted"/>
<keyword evidence="2" id="KW-0808">Transferase</keyword>
<dbReference type="SUPFAM" id="SSF53335">
    <property type="entry name" value="S-adenosyl-L-methionine-dependent methyltransferases"/>
    <property type="match status" value="1"/>
</dbReference>
<evidence type="ECO:0000313" key="5">
    <source>
        <dbReference type="Proteomes" id="UP000297946"/>
    </source>
</evidence>